<dbReference type="InterPro" id="IPR002912">
    <property type="entry name" value="ACT_dom"/>
</dbReference>
<evidence type="ECO:0000313" key="5">
    <source>
        <dbReference type="EMBL" id="HDX33056.1"/>
    </source>
</evidence>
<dbReference type="Gene3D" id="3.10.580.10">
    <property type="entry name" value="CBS-domain"/>
    <property type="match status" value="1"/>
</dbReference>
<dbReference type="Pfam" id="PF00571">
    <property type="entry name" value="CBS"/>
    <property type="match status" value="2"/>
</dbReference>
<dbReference type="Pfam" id="PF22190">
    <property type="entry name" value="TTHA0829-like_ACT"/>
    <property type="match status" value="1"/>
</dbReference>
<comment type="caution">
    <text evidence="5">The sequence shown here is derived from an EMBL/GenBank/DDBJ whole genome shotgun (WGS) entry which is preliminary data.</text>
</comment>
<dbReference type="PANTHER" id="PTHR43080">
    <property type="entry name" value="CBS DOMAIN-CONTAINING PROTEIN CBSX3, MITOCHONDRIAL"/>
    <property type="match status" value="1"/>
</dbReference>
<dbReference type="PROSITE" id="PS51671">
    <property type="entry name" value="ACT"/>
    <property type="match status" value="1"/>
</dbReference>
<dbReference type="InterPro" id="IPR000644">
    <property type="entry name" value="CBS_dom"/>
</dbReference>
<dbReference type="InterPro" id="IPR046342">
    <property type="entry name" value="CBS_dom_sf"/>
</dbReference>
<reference evidence="5" key="1">
    <citation type="journal article" date="2020" name="mSystems">
        <title>Genome- and Community-Level Interaction Insights into Carbon Utilization and Element Cycling Functions of Hydrothermarchaeota in Hydrothermal Sediment.</title>
        <authorList>
            <person name="Zhou Z."/>
            <person name="Liu Y."/>
            <person name="Xu W."/>
            <person name="Pan J."/>
            <person name="Luo Z.H."/>
            <person name="Li M."/>
        </authorList>
    </citation>
    <scope>NUCLEOTIDE SEQUENCE [LARGE SCALE GENOMIC DNA]</scope>
    <source>
        <strain evidence="5">SpSt-289</strain>
    </source>
</reference>
<dbReference type="PROSITE" id="PS51371">
    <property type="entry name" value="CBS"/>
    <property type="match status" value="2"/>
</dbReference>
<dbReference type="EMBL" id="DSMG01000169">
    <property type="protein sequence ID" value="HDX33056.1"/>
    <property type="molecule type" value="Genomic_DNA"/>
</dbReference>
<feature type="domain" description="ACT" evidence="4">
    <location>
        <begin position="144"/>
        <end position="215"/>
    </location>
</feature>
<feature type="domain" description="CBS" evidence="3">
    <location>
        <begin position="82"/>
        <end position="140"/>
    </location>
</feature>
<organism evidence="5">
    <name type="scientific">Caldilinea aerophila</name>
    <dbReference type="NCBI Taxonomy" id="133453"/>
    <lineage>
        <taxon>Bacteria</taxon>
        <taxon>Bacillati</taxon>
        <taxon>Chloroflexota</taxon>
        <taxon>Caldilineae</taxon>
        <taxon>Caldilineales</taxon>
        <taxon>Caldilineaceae</taxon>
        <taxon>Caldilinea</taxon>
    </lineage>
</organism>
<gene>
    <name evidence="5" type="ORF">ENQ20_16450</name>
</gene>
<dbReference type="CDD" id="cd04584">
    <property type="entry name" value="CBS_pair_AcuB_like"/>
    <property type="match status" value="1"/>
</dbReference>
<name>A0A7C1FJ31_9CHLR</name>
<protein>
    <submittedName>
        <fullName evidence="5">CBS domain-containing protein</fullName>
    </submittedName>
</protein>
<dbReference type="InterPro" id="IPR051257">
    <property type="entry name" value="Diverse_CBS-Domain"/>
</dbReference>
<evidence type="ECO:0000259" key="4">
    <source>
        <dbReference type="PROSITE" id="PS51671"/>
    </source>
</evidence>
<accession>A0A7C1FJ31</accession>
<dbReference type="SMART" id="SM00116">
    <property type="entry name" value="CBS"/>
    <property type="match status" value="2"/>
</dbReference>
<dbReference type="SUPFAM" id="SSF54631">
    <property type="entry name" value="CBS-domain pair"/>
    <property type="match status" value="1"/>
</dbReference>
<dbReference type="PANTHER" id="PTHR43080:SF2">
    <property type="entry name" value="CBS DOMAIN-CONTAINING PROTEIN"/>
    <property type="match status" value="1"/>
</dbReference>
<evidence type="ECO:0000259" key="3">
    <source>
        <dbReference type="PROSITE" id="PS51371"/>
    </source>
</evidence>
<dbReference type="AlphaFoldDB" id="A0A7C1FJ31"/>
<keyword evidence="1 2" id="KW-0129">CBS domain</keyword>
<evidence type="ECO:0000256" key="1">
    <source>
        <dbReference type="ARBA" id="ARBA00023122"/>
    </source>
</evidence>
<proteinExistence type="predicted"/>
<sequence length="215" mass="23488">MLVRERMTSPAVTISPDTPFQEALKLMRDRKFRRLPVVDATGKIVGIVSERDLLHAAPSPATSLSVWEVNYLLWKLKVSDIMTRNVVTINQNMPIEDAASLMVTRKIGGLPVVDDDGAIVGVITETDIFKAFVEMMGGGEHGLRLTVEVPSGPGTLAKLASRISELGGLILSVVSVDRESDRKRELIFKITGVDKETIVQAIEALGDRVIDAREV</sequence>
<feature type="domain" description="CBS" evidence="3">
    <location>
        <begin position="7"/>
        <end position="63"/>
    </location>
</feature>
<evidence type="ECO:0000256" key="2">
    <source>
        <dbReference type="PROSITE-ProRule" id="PRU00703"/>
    </source>
</evidence>